<dbReference type="EMBL" id="CP051142">
    <property type="protein sequence ID" value="QIX00632.1"/>
    <property type="molecule type" value="Genomic_DNA"/>
</dbReference>
<proteinExistence type="predicted"/>
<protein>
    <submittedName>
        <fullName evidence="2">Uncharacterized protein</fullName>
    </submittedName>
</protein>
<dbReference type="Proteomes" id="UP000503462">
    <property type="component" value="Chromosome 4"/>
</dbReference>
<evidence type="ECO:0000313" key="3">
    <source>
        <dbReference type="Proteomes" id="UP000503462"/>
    </source>
</evidence>
<feature type="compositionally biased region" description="Low complexity" evidence="1">
    <location>
        <begin position="82"/>
        <end position="94"/>
    </location>
</feature>
<name>A0A6H0Y0S4_9PEZI</name>
<sequence length="374" mass="41248">MIEAARAKLEQPSSSASSNTLSHAHISDPFQDEIPRRGSPVKSMVPEVPIYEDPDQDTLIEHVDQPQQVLSEIPANGNVRMQSPAQSPASSTSPDGPRHTTRTQPSVSPEDQTELLRNRRLLASGIERVRTRNLDAHGFRRVQDLAKSTADIWEGGEKYNELMAAVLSYLSTFEQDAKLAQLSSVKTTGLKVQALGLVRALLTVHQKFARSWFDRALVTVLICRKQVDESHSHLLTDLERTADDIVRLAPSEATIDAVVQHLNEIADSADPSAAVSTSMALTYLRSLVVAARSRRIDLGHARKVELAHVASLFLGNGDAEVRKADVDFACEVYNLYLADKDASAAEAEFWRQFSGIDEARKGLLTYYIAKQEQA</sequence>
<reference evidence="2 3" key="1">
    <citation type="journal article" date="2016" name="Sci. Rep.">
        <title>Peltaster fructicola genome reveals evolution from an invasive phytopathogen to an ectophytic parasite.</title>
        <authorList>
            <person name="Xu C."/>
            <person name="Chen H."/>
            <person name="Gleason M.L."/>
            <person name="Xu J.R."/>
            <person name="Liu H."/>
            <person name="Zhang R."/>
            <person name="Sun G."/>
        </authorList>
    </citation>
    <scope>NUCLEOTIDE SEQUENCE [LARGE SCALE GENOMIC DNA]</scope>
    <source>
        <strain evidence="2 3">LNHT1506</strain>
    </source>
</reference>
<feature type="region of interest" description="Disordered" evidence="1">
    <location>
        <begin position="1"/>
        <end position="54"/>
    </location>
</feature>
<feature type="region of interest" description="Disordered" evidence="1">
    <location>
        <begin position="78"/>
        <end position="113"/>
    </location>
</feature>
<organism evidence="2 3">
    <name type="scientific">Peltaster fructicola</name>
    <dbReference type="NCBI Taxonomy" id="286661"/>
    <lineage>
        <taxon>Eukaryota</taxon>
        <taxon>Fungi</taxon>
        <taxon>Dikarya</taxon>
        <taxon>Ascomycota</taxon>
        <taxon>Pezizomycotina</taxon>
        <taxon>Dothideomycetes</taxon>
        <taxon>Dothideomycetes incertae sedis</taxon>
        <taxon>Peltaster</taxon>
    </lineage>
</organism>
<keyword evidence="3" id="KW-1185">Reference proteome</keyword>
<dbReference type="OrthoDB" id="4958603at2759"/>
<dbReference type="AlphaFoldDB" id="A0A6H0Y0S4"/>
<evidence type="ECO:0000256" key="1">
    <source>
        <dbReference type="SAM" id="MobiDB-lite"/>
    </source>
</evidence>
<gene>
    <name evidence="2" type="ORF">AMS68_006149</name>
</gene>
<evidence type="ECO:0000313" key="2">
    <source>
        <dbReference type="EMBL" id="QIX00632.1"/>
    </source>
</evidence>
<accession>A0A6H0Y0S4</accession>